<keyword evidence="3" id="KW-1185">Reference proteome</keyword>
<dbReference type="PROSITE" id="PS51257">
    <property type="entry name" value="PROKAR_LIPOPROTEIN"/>
    <property type="match status" value="1"/>
</dbReference>
<proteinExistence type="predicted"/>
<dbReference type="PATRIC" id="fig|1341157.4.peg.2015"/>
<comment type="caution">
    <text evidence="2">The sequence shown here is derived from an EMBL/GenBank/DDBJ whole genome shotgun (WGS) entry which is preliminary data.</text>
</comment>
<evidence type="ECO:0008006" key="4">
    <source>
        <dbReference type="Google" id="ProtNLM"/>
    </source>
</evidence>
<organism evidence="2 3">
    <name type="scientific">Ruminococcus flavefaciens 007c</name>
    <dbReference type="NCBI Taxonomy" id="1341157"/>
    <lineage>
        <taxon>Bacteria</taxon>
        <taxon>Bacillati</taxon>
        <taxon>Bacillota</taxon>
        <taxon>Clostridia</taxon>
        <taxon>Eubacteriales</taxon>
        <taxon>Oscillospiraceae</taxon>
        <taxon>Ruminococcus</taxon>
    </lineage>
</organism>
<name>W7UDN8_RUMFL</name>
<dbReference type="RefSeq" id="WP_037299543.1">
    <property type="nucleotide sequence ID" value="NZ_ATAX01000026.1"/>
</dbReference>
<evidence type="ECO:0000313" key="2">
    <source>
        <dbReference type="EMBL" id="EWM53246.1"/>
    </source>
</evidence>
<feature type="signal peptide" evidence="1">
    <location>
        <begin position="1"/>
        <end position="21"/>
    </location>
</feature>
<keyword evidence="1" id="KW-0732">Signal</keyword>
<evidence type="ECO:0000256" key="1">
    <source>
        <dbReference type="SAM" id="SignalP"/>
    </source>
</evidence>
<gene>
    <name evidence="2" type="ORF">RF007C_09750</name>
</gene>
<protein>
    <recommendedName>
        <fullName evidence="4">Lipoprotein</fullName>
    </recommendedName>
</protein>
<dbReference type="Proteomes" id="UP000019365">
    <property type="component" value="Unassembled WGS sequence"/>
</dbReference>
<dbReference type="EMBL" id="ATAX01000026">
    <property type="protein sequence ID" value="EWM53246.1"/>
    <property type="molecule type" value="Genomic_DNA"/>
</dbReference>
<feature type="chain" id="PRO_5004901760" description="Lipoprotein" evidence="1">
    <location>
        <begin position="22"/>
        <end position="223"/>
    </location>
</feature>
<accession>W7UDN8</accession>
<evidence type="ECO:0000313" key="3">
    <source>
        <dbReference type="Proteomes" id="UP000019365"/>
    </source>
</evidence>
<sequence length="223" mass="25022">MKRAFTKAAALAAALTMIFSAASCSEKKQSDKSNNLAGGSPPANASMELEDMPYGAEYFQKLSSESDVPLSIEYDPRFVTDAEADALSNYFYALSERNPEYLKKAVHPDLLKYRLANSSYENEQEFLDAEYELIKQYTGSDFTFDYILVDGRLKDDTDSAFETYDKLMETASPGCNITTRNVYMVNCTYAKPDDGGSYSLQMRLGDYMYICVYTIDGETYVVS</sequence>
<dbReference type="AlphaFoldDB" id="W7UDN8"/>
<dbReference type="OrthoDB" id="1820576at2"/>
<reference evidence="2 3" key="1">
    <citation type="journal article" date="2014" name="PLoS ONE">
        <title>Rumen cellulosomics: divergent fiber-degrading strategies revealed by comparative genome-wide analysis of six ruminococcal strains.</title>
        <authorList>
            <person name="Dassa B."/>
            <person name="Borovok I."/>
            <person name="Ruimy-Israeli V."/>
            <person name="Lamed R."/>
            <person name="Flint H.J."/>
            <person name="Duncan S.H."/>
            <person name="Henrissat B."/>
            <person name="Coutinho P."/>
            <person name="Morrison M."/>
            <person name="Mosoni P."/>
            <person name="Yeoman C.J."/>
            <person name="White B.A."/>
            <person name="Bayer E.A."/>
        </authorList>
    </citation>
    <scope>NUCLEOTIDE SEQUENCE [LARGE SCALE GENOMIC DNA]</scope>
    <source>
        <strain evidence="2 3">007c</strain>
    </source>
</reference>